<reference evidence="3 4" key="1">
    <citation type="submission" date="2018-09" db="EMBL/GenBank/DDBJ databases">
        <title>Genome sequencing of Lachnoanaerobaculum umeaense DSM 23576.</title>
        <authorList>
            <person name="Kook J.-K."/>
            <person name="Park S.-N."/>
            <person name="Lim Y.K."/>
        </authorList>
    </citation>
    <scope>NUCLEOTIDE SEQUENCE [LARGE SCALE GENOMIC DNA]</scope>
    <source>
        <strain evidence="4">DSM 23576 \ CCUG 58757</strain>
    </source>
</reference>
<dbReference type="InterPro" id="IPR051534">
    <property type="entry name" value="CBASS_pafABC_assoc_protein"/>
</dbReference>
<dbReference type="AlphaFoldDB" id="A0A385PZP0"/>
<keyword evidence="4" id="KW-1185">Reference proteome</keyword>
<feature type="domain" description="WCX" evidence="2">
    <location>
        <begin position="254"/>
        <end position="326"/>
    </location>
</feature>
<dbReference type="OrthoDB" id="9772503at2"/>
<dbReference type="PROSITE" id="PS52050">
    <property type="entry name" value="WYL"/>
    <property type="match status" value="1"/>
</dbReference>
<dbReference type="RefSeq" id="WP_111525278.1">
    <property type="nucleotide sequence ID" value="NZ_CP032364.1"/>
</dbReference>
<evidence type="ECO:0000259" key="1">
    <source>
        <dbReference type="Pfam" id="PF13280"/>
    </source>
</evidence>
<dbReference type="InterPro" id="IPR057727">
    <property type="entry name" value="WCX_dom"/>
</dbReference>
<protein>
    <submittedName>
        <fullName evidence="3">WYL domain-containing protein</fullName>
    </submittedName>
</protein>
<gene>
    <name evidence="3" type="ORF">D4A81_02205</name>
</gene>
<dbReference type="KEGG" id="lua:D4A81_02205"/>
<dbReference type="Pfam" id="PF25583">
    <property type="entry name" value="WCX"/>
    <property type="match status" value="1"/>
</dbReference>
<evidence type="ECO:0000313" key="3">
    <source>
        <dbReference type="EMBL" id="AYA98844.1"/>
    </source>
</evidence>
<dbReference type="PANTHER" id="PTHR34580:SF1">
    <property type="entry name" value="PROTEIN PAFC"/>
    <property type="match status" value="1"/>
</dbReference>
<organism evidence="3 4">
    <name type="scientific">Lachnoanaerobaculum umeaense</name>
    <dbReference type="NCBI Taxonomy" id="617123"/>
    <lineage>
        <taxon>Bacteria</taxon>
        <taxon>Bacillati</taxon>
        <taxon>Bacillota</taxon>
        <taxon>Clostridia</taxon>
        <taxon>Lachnospirales</taxon>
        <taxon>Lachnospiraceae</taxon>
        <taxon>Lachnoanaerobaculum</taxon>
    </lineage>
</organism>
<dbReference type="EMBL" id="CP032364">
    <property type="protein sequence ID" value="AYA98844.1"/>
    <property type="molecule type" value="Genomic_DNA"/>
</dbReference>
<accession>A0A385PZP0</accession>
<evidence type="ECO:0000259" key="2">
    <source>
        <dbReference type="Pfam" id="PF25583"/>
    </source>
</evidence>
<sequence length="333" mass="38941">MYGIGNKKMLNMFILEILRNYTDENHSLTQQEIIKLLEKDYGTVCDRRSVKNNVLLLKEFGESHGFEISMEDGYRMIFREFDDAEIRILIDSVLFSKAFSSNQAKELIKKIRGLSSKYFNAKVSNICNIPELNKNINRQNIYSIDKINDAISEGHKISFIYNDIGTDFKLHPRREERYIVNPYRIVANNGKFYLIGNYDKYDNVVHFRIDKMTEVCELEDRIKPMKDVPELECGINLPKHMAEHIYMFSGTSTAVKLLTTKDMMSDLVDWFGMEFSVIKKDEEKIIVRVSCNERAMKYWALQYGPYVEVLEPESLRNQIKESIANMSKKYSDG</sequence>
<dbReference type="InterPro" id="IPR026881">
    <property type="entry name" value="WYL_dom"/>
</dbReference>
<proteinExistence type="predicted"/>
<name>A0A385PZP0_9FIRM</name>
<evidence type="ECO:0000313" key="4">
    <source>
        <dbReference type="Proteomes" id="UP000265562"/>
    </source>
</evidence>
<feature type="domain" description="WYL" evidence="1">
    <location>
        <begin position="145"/>
        <end position="215"/>
    </location>
</feature>
<dbReference type="Pfam" id="PF13280">
    <property type="entry name" value="WYL"/>
    <property type="match status" value="1"/>
</dbReference>
<dbReference type="Proteomes" id="UP000265562">
    <property type="component" value="Chromosome"/>
</dbReference>
<dbReference type="PANTHER" id="PTHR34580">
    <property type="match status" value="1"/>
</dbReference>